<proteinExistence type="predicted"/>
<organism evidence="1 2">
    <name type="scientific">Gymnopilus dilepis</name>
    <dbReference type="NCBI Taxonomy" id="231916"/>
    <lineage>
        <taxon>Eukaryota</taxon>
        <taxon>Fungi</taxon>
        <taxon>Dikarya</taxon>
        <taxon>Basidiomycota</taxon>
        <taxon>Agaricomycotina</taxon>
        <taxon>Agaricomycetes</taxon>
        <taxon>Agaricomycetidae</taxon>
        <taxon>Agaricales</taxon>
        <taxon>Agaricineae</taxon>
        <taxon>Hymenogastraceae</taxon>
        <taxon>Gymnopilus</taxon>
    </lineage>
</organism>
<protein>
    <submittedName>
        <fullName evidence="1">Uncharacterized protein</fullName>
    </submittedName>
</protein>
<dbReference type="Proteomes" id="UP000284706">
    <property type="component" value="Unassembled WGS sequence"/>
</dbReference>
<dbReference type="OrthoDB" id="2720314at2759"/>
<reference evidence="1 2" key="1">
    <citation type="journal article" date="2018" name="Evol. Lett.">
        <title>Horizontal gene cluster transfer increased hallucinogenic mushroom diversity.</title>
        <authorList>
            <person name="Reynolds H.T."/>
            <person name="Vijayakumar V."/>
            <person name="Gluck-Thaler E."/>
            <person name="Korotkin H.B."/>
            <person name="Matheny P.B."/>
            <person name="Slot J.C."/>
        </authorList>
    </citation>
    <scope>NUCLEOTIDE SEQUENCE [LARGE SCALE GENOMIC DNA]</scope>
    <source>
        <strain evidence="1 2">SRW20</strain>
    </source>
</reference>
<name>A0A409Y039_9AGAR</name>
<keyword evidence="2" id="KW-1185">Reference proteome</keyword>
<accession>A0A409Y039</accession>
<sequence>RKHEKPLHLATNNNLSACYGTLSNVVSELVGLLMGEEGAEVEGNVNTEDLKNLMDVTLNLRSTLSGRSRHGSNKLARESLDSINVEGGPMLIVLTDEAKALGDLSASQGNNEFWTSDVLYSHLNMLKKFVTFAGSIGDILNEAGARLWVNAFFFRVRAMLSELDAATDEATVLSLEQHVNVTVHPSNNLTGSISYTAFRGSKKIAVPFLTTPAFELRRNKDASTLFVNVPKSFDVPLEDFLPETAEGMYACAKALNKSVVRGALTNENRWMFVIVKVEGDGATYHTSSRINLFGYPNPVEEVIEKNACDLVAGIMAHWVRVPLSRICVNALTKVKICHSDTDIDDSDCFVYDT</sequence>
<dbReference type="InParanoid" id="A0A409Y039"/>
<feature type="non-terminal residue" evidence="1">
    <location>
        <position position="1"/>
    </location>
</feature>
<gene>
    <name evidence="1" type="ORF">CVT26_004996</name>
</gene>
<dbReference type="EMBL" id="NHYE01001375">
    <property type="protein sequence ID" value="PPQ96394.1"/>
    <property type="molecule type" value="Genomic_DNA"/>
</dbReference>
<dbReference type="AlphaFoldDB" id="A0A409Y039"/>
<evidence type="ECO:0000313" key="2">
    <source>
        <dbReference type="Proteomes" id="UP000284706"/>
    </source>
</evidence>
<comment type="caution">
    <text evidence="1">The sequence shown here is derived from an EMBL/GenBank/DDBJ whole genome shotgun (WGS) entry which is preliminary data.</text>
</comment>
<evidence type="ECO:0000313" key="1">
    <source>
        <dbReference type="EMBL" id="PPQ96394.1"/>
    </source>
</evidence>